<dbReference type="Gene3D" id="1.10.1220.70">
    <property type="match status" value="1"/>
</dbReference>
<name>A0ABN8QTP1_9CNID</name>
<gene>
    <name evidence="8" type="ORF">PLOB_00009331</name>
</gene>
<dbReference type="EMBL" id="CALNXK010000146">
    <property type="protein sequence ID" value="CAH3168672.1"/>
    <property type="molecule type" value="Genomic_DNA"/>
</dbReference>
<feature type="transmembrane region" description="Helical" evidence="6">
    <location>
        <begin position="229"/>
        <end position="251"/>
    </location>
</feature>
<dbReference type="Pfam" id="PF00001">
    <property type="entry name" value="7tm_1"/>
    <property type="match status" value="1"/>
</dbReference>
<evidence type="ECO:0000256" key="5">
    <source>
        <dbReference type="ARBA" id="ARBA00023136"/>
    </source>
</evidence>
<dbReference type="CDD" id="cd00637">
    <property type="entry name" value="7tm_classA_rhodopsin-like"/>
    <property type="match status" value="1"/>
</dbReference>
<feature type="transmembrane region" description="Helical" evidence="6">
    <location>
        <begin position="189"/>
        <end position="208"/>
    </location>
</feature>
<comment type="caution">
    <text evidence="8">The sequence shown here is derived from an EMBL/GenBank/DDBJ whole genome shotgun (WGS) entry which is preliminary data.</text>
</comment>
<evidence type="ECO:0000256" key="3">
    <source>
        <dbReference type="ARBA" id="ARBA00022692"/>
    </source>
</evidence>
<proteinExistence type="predicted"/>
<keyword evidence="2" id="KW-1003">Cell membrane</keyword>
<comment type="subcellular location">
    <subcellularLocation>
        <location evidence="1">Cell membrane</location>
        <topology evidence="1">Multi-pass membrane protein</topology>
    </subcellularLocation>
</comment>
<accession>A0ABN8QTP1</accession>
<sequence length="269" mass="29818">MGQPFCRTVDVLKCKKSAVTVLYVYGLMLAFYLSFISVVMSEAILGVTQSVILAYDVATAIVFINSSLNPFIYCWRMAQIRFAMIAETNLTCFFLNVFRQHSSQSITVSVVSCVVTSLFAYTAVMANGATMLVIWKTRELHSPSLTLMFCLAFSDFVVGLLGQPLFVAFKSAELLGKFDAYCKLRLSQFFIGWITGSLSFVIVSGVSFDRLLSLKLHLRYTATITVPRVLTLVASVLVCLSAILTVLKLWLKDNWIIIPAAIFSVTSLV</sequence>
<keyword evidence="3 6" id="KW-0812">Transmembrane</keyword>
<dbReference type="PANTHER" id="PTHR22750">
    <property type="entry name" value="G-PROTEIN COUPLED RECEPTOR"/>
    <property type="match status" value="1"/>
</dbReference>
<keyword evidence="5 6" id="KW-0472">Membrane</keyword>
<dbReference type="SUPFAM" id="SSF81321">
    <property type="entry name" value="Family A G protein-coupled receptor-like"/>
    <property type="match status" value="2"/>
</dbReference>
<reference evidence="8 9" key="1">
    <citation type="submission" date="2022-05" db="EMBL/GenBank/DDBJ databases">
        <authorList>
            <consortium name="Genoscope - CEA"/>
            <person name="William W."/>
        </authorList>
    </citation>
    <scope>NUCLEOTIDE SEQUENCE [LARGE SCALE GENOMIC DNA]</scope>
</reference>
<dbReference type="Proteomes" id="UP001159405">
    <property type="component" value="Unassembled WGS sequence"/>
</dbReference>
<keyword evidence="4 6" id="KW-1133">Transmembrane helix</keyword>
<evidence type="ECO:0000256" key="4">
    <source>
        <dbReference type="ARBA" id="ARBA00022989"/>
    </source>
</evidence>
<evidence type="ECO:0000259" key="7">
    <source>
        <dbReference type="PROSITE" id="PS50262"/>
    </source>
</evidence>
<dbReference type="Gene3D" id="1.20.1070.10">
    <property type="entry name" value="Rhodopsin 7-helix transmembrane proteins"/>
    <property type="match status" value="1"/>
</dbReference>
<evidence type="ECO:0000256" key="2">
    <source>
        <dbReference type="ARBA" id="ARBA00022475"/>
    </source>
</evidence>
<keyword evidence="9" id="KW-1185">Reference proteome</keyword>
<dbReference type="PROSITE" id="PS50262">
    <property type="entry name" value="G_PROTEIN_RECEP_F1_2"/>
    <property type="match status" value="1"/>
</dbReference>
<feature type="transmembrane region" description="Helical" evidence="6">
    <location>
        <begin position="80"/>
        <end position="98"/>
    </location>
</feature>
<feature type="transmembrane region" description="Helical" evidence="6">
    <location>
        <begin position="118"/>
        <end position="135"/>
    </location>
</feature>
<dbReference type="InterPro" id="IPR017452">
    <property type="entry name" value="GPCR_Rhodpsn_7TM"/>
</dbReference>
<dbReference type="InterPro" id="IPR000276">
    <property type="entry name" value="GPCR_Rhodpsn"/>
</dbReference>
<organism evidence="8 9">
    <name type="scientific">Porites lobata</name>
    <dbReference type="NCBI Taxonomy" id="104759"/>
    <lineage>
        <taxon>Eukaryota</taxon>
        <taxon>Metazoa</taxon>
        <taxon>Cnidaria</taxon>
        <taxon>Anthozoa</taxon>
        <taxon>Hexacorallia</taxon>
        <taxon>Scleractinia</taxon>
        <taxon>Fungiina</taxon>
        <taxon>Poritidae</taxon>
        <taxon>Porites</taxon>
    </lineage>
</organism>
<feature type="domain" description="G-protein coupled receptors family 1 profile" evidence="7">
    <location>
        <begin position="126"/>
        <end position="269"/>
    </location>
</feature>
<feature type="transmembrane region" description="Helical" evidence="6">
    <location>
        <begin position="147"/>
        <end position="169"/>
    </location>
</feature>
<feature type="transmembrane region" description="Helical" evidence="6">
    <location>
        <begin position="21"/>
        <end position="40"/>
    </location>
</feature>
<evidence type="ECO:0000313" key="9">
    <source>
        <dbReference type="Proteomes" id="UP001159405"/>
    </source>
</evidence>
<evidence type="ECO:0000256" key="6">
    <source>
        <dbReference type="SAM" id="Phobius"/>
    </source>
</evidence>
<evidence type="ECO:0000313" key="8">
    <source>
        <dbReference type="EMBL" id="CAH3168672.1"/>
    </source>
</evidence>
<evidence type="ECO:0000256" key="1">
    <source>
        <dbReference type="ARBA" id="ARBA00004651"/>
    </source>
</evidence>
<protein>
    <recommendedName>
        <fullName evidence="7">G-protein coupled receptors family 1 profile domain-containing protein</fullName>
    </recommendedName>
</protein>
<feature type="transmembrane region" description="Helical" evidence="6">
    <location>
        <begin position="52"/>
        <end position="73"/>
    </location>
</feature>